<evidence type="ECO:0000313" key="2">
    <source>
        <dbReference type="Proteomes" id="UP001432027"/>
    </source>
</evidence>
<dbReference type="Proteomes" id="UP001432027">
    <property type="component" value="Unassembled WGS sequence"/>
</dbReference>
<gene>
    <name evidence="1" type="ORF">PENTCL1PPCAC_18760</name>
</gene>
<name>A0AAV5TQM1_9BILA</name>
<organism evidence="1 2">
    <name type="scientific">Pristionchus entomophagus</name>
    <dbReference type="NCBI Taxonomy" id="358040"/>
    <lineage>
        <taxon>Eukaryota</taxon>
        <taxon>Metazoa</taxon>
        <taxon>Ecdysozoa</taxon>
        <taxon>Nematoda</taxon>
        <taxon>Chromadorea</taxon>
        <taxon>Rhabditida</taxon>
        <taxon>Rhabditina</taxon>
        <taxon>Diplogasteromorpha</taxon>
        <taxon>Diplogasteroidea</taxon>
        <taxon>Neodiplogasteridae</taxon>
        <taxon>Pristionchus</taxon>
    </lineage>
</organism>
<proteinExistence type="predicted"/>
<dbReference type="AlphaFoldDB" id="A0AAV5TQM1"/>
<sequence length="310" mass="36004">YESIPNERESPRDFANLSPLEQLPLEILSKVIDFAPRSVLKLRLISRALHSRVMEYSRSVPIVTELSVLCTTAGGMFVTIKIPDRNSALFNMRATSRLLQFNRIAREKHPFSTIHRWKVVTHWSNEDRRLWESIKEAVGKKVAKVFISHCDKKEMRSVVYDLIEEIQFDELKVVCNTLTNEDAHQLLNVIVKSNVSNLSMVVKEVCPTDPEKFLLDLSSAVRSIHIYQCWTNAKHPDYFFGMNSIDWKPIITEMFSKQLVRLCIENHHFKEYISISEALELKGHLTSLGKEIWLSHYPDRRGIGNYHPKK</sequence>
<comment type="caution">
    <text evidence="1">The sequence shown here is derived from an EMBL/GenBank/DDBJ whole genome shotgun (WGS) entry which is preliminary data.</text>
</comment>
<protein>
    <recommendedName>
        <fullName evidence="3">F-box domain-containing protein</fullName>
    </recommendedName>
</protein>
<evidence type="ECO:0000313" key="1">
    <source>
        <dbReference type="EMBL" id="GMS96585.1"/>
    </source>
</evidence>
<evidence type="ECO:0008006" key="3">
    <source>
        <dbReference type="Google" id="ProtNLM"/>
    </source>
</evidence>
<reference evidence="1" key="1">
    <citation type="submission" date="2023-10" db="EMBL/GenBank/DDBJ databases">
        <title>Genome assembly of Pristionchus species.</title>
        <authorList>
            <person name="Yoshida K."/>
            <person name="Sommer R.J."/>
        </authorList>
    </citation>
    <scope>NUCLEOTIDE SEQUENCE</scope>
    <source>
        <strain evidence="1">RS0144</strain>
    </source>
</reference>
<accession>A0AAV5TQM1</accession>
<keyword evidence="2" id="KW-1185">Reference proteome</keyword>
<feature type="non-terminal residue" evidence="1">
    <location>
        <position position="1"/>
    </location>
</feature>
<dbReference type="EMBL" id="BTSX01000004">
    <property type="protein sequence ID" value="GMS96585.1"/>
    <property type="molecule type" value="Genomic_DNA"/>
</dbReference>